<evidence type="ECO:0000313" key="3">
    <source>
        <dbReference type="Proteomes" id="UP000441523"/>
    </source>
</evidence>
<evidence type="ECO:0000313" key="2">
    <source>
        <dbReference type="EMBL" id="KAB1068740.1"/>
    </source>
</evidence>
<sequence length="873" mass="85429">MALSADQLNTIYQNVLFRNVDTGGIQFFANRTDISDAQVRQQIELSAEATTFITPVVRLYQEVLGRVPDAAGLRFFTTELRQGFTLTQITQQFLSSAEFTSKTAGAGIVDSGDTGNQLVTDAFLSILGRTPATSEFAFFQGQSAAQVLAGVANSPEAAQFNAANVVTFLDSVAQGTYPTGPLNSQSGGTGGGSNGGQTVSLQTGVDTFVGTAGNDTINGVVDNATAANSTLTAADSINGAAGTDSLNITVTGAAAGSLPPANISNIENFFIRDVTTAGSSVYDFGTIVGEQQVWNDRSTAAVSFTNVGTSSTAGTAATIGIKGDGNTVIGGTTFTTATVTDAINIVIDGGTKGTGNITRDQTGATAVTISSTGAANSVGIIDLDNAGATITGLKINATTNLTASLAADYAANATLTVAGAASSVDLSGAALSANFKTVDASGLTAGGAKVVLGANTTSFIGGAGNDTVTINGLVFNGDATVAGGAGTGDILSVNDQAALTAATAAKISGFEILRITDDANASADTFDASLLTGLTGIQVAGTAAAGDVTTVNGLSAALAANVTVTGTQAGNLTFGVTNATTVGTADVLSIKFDDLAATKSTITVANLTAAGVEQVNINAVDNVTATSLTGLTGLTKLVVTGAGNVDLTTGALAINTNTTVDASGVTGTFTFTGAASTANGLAITGSATGVNNITGTGLADVIVGGSAADTLFGGSGADIITGGAGANTFVFTNASTGLPSATNFDTITDFRAGTGNKIDFGAITLSTTATATATPVSGTAAISSTGVATFNSADNTLALKLTALAAGVTASGGASVAGESAIFQQGNDAYLFVSDATDGLSATDVLIKLTGVTVGANGLTFSAGAGADITAIA</sequence>
<dbReference type="AlphaFoldDB" id="A0A6N6MGZ7"/>
<dbReference type="Gene3D" id="1.10.3130.20">
    <property type="entry name" value="Phycobilisome linker domain"/>
    <property type="match status" value="1"/>
</dbReference>
<accession>A0A6N6MGZ7</accession>
<dbReference type="SUPFAM" id="SSF51120">
    <property type="entry name" value="beta-Roll"/>
    <property type="match status" value="1"/>
</dbReference>
<dbReference type="InterPro" id="IPR001343">
    <property type="entry name" value="Hemolysn_Ca-bd"/>
</dbReference>
<dbReference type="Pfam" id="PF13946">
    <property type="entry name" value="DUF4214"/>
    <property type="match status" value="1"/>
</dbReference>
<dbReference type="InterPro" id="IPR011049">
    <property type="entry name" value="Serralysin-like_metalloprot_C"/>
</dbReference>
<gene>
    <name evidence="2" type="ORF">F6X51_26380</name>
</gene>
<dbReference type="Pfam" id="PF00353">
    <property type="entry name" value="HemolysinCabind"/>
    <property type="match status" value="2"/>
</dbReference>
<dbReference type="Proteomes" id="UP000441523">
    <property type="component" value="Unassembled WGS sequence"/>
</dbReference>
<reference evidence="2 3" key="1">
    <citation type="submission" date="2019-09" db="EMBL/GenBank/DDBJ databases">
        <title>YIM 132548 draft genome.</title>
        <authorList>
            <person name="Jiang L."/>
        </authorList>
    </citation>
    <scope>NUCLEOTIDE SEQUENCE [LARGE SCALE GENOMIC DNA]</scope>
    <source>
        <strain evidence="2 3">YIM 132548</strain>
    </source>
</reference>
<dbReference type="GO" id="GO:0005509">
    <property type="term" value="F:calcium ion binding"/>
    <property type="evidence" value="ECO:0007669"/>
    <property type="project" value="InterPro"/>
</dbReference>
<organism evidence="2 3">
    <name type="scientific">Methylobacterium planeticum</name>
    <dbReference type="NCBI Taxonomy" id="2615211"/>
    <lineage>
        <taxon>Bacteria</taxon>
        <taxon>Pseudomonadati</taxon>
        <taxon>Pseudomonadota</taxon>
        <taxon>Alphaproteobacteria</taxon>
        <taxon>Hyphomicrobiales</taxon>
        <taxon>Methylobacteriaceae</taxon>
        <taxon>Methylobacterium</taxon>
    </lineage>
</organism>
<dbReference type="InterPro" id="IPR038255">
    <property type="entry name" value="PBS_linker_sf"/>
</dbReference>
<dbReference type="PRINTS" id="PR00313">
    <property type="entry name" value="CABNDNGRPT"/>
</dbReference>
<feature type="domain" description="DUF4214" evidence="1">
    <location>
        <begin position="56"/>
        <end position="101"/>
    </location>
</feature>
<comment type="caution">
    <text evidence="2">The sequence shown here is derived from an EMBL/GenBank/DDBJ whole genome shotgun (WGS) entry which is preliminary data.</text>
</comment>
<keyword evidence="3" id="KW-1185">Reference proteome</keyword>
<dbReference type="InterPro" id="IPR025282">
    <property type="entry name" value="DUF4214"/>
</dbReference>
<dbReference type="RefSeq" id="WP_150966855.1">
    <property type="nucleotide sequence ID" value="NZ_VZZJ01000046.1"/>
</dbReference>
<dbReference type="EMBL" id="VZZJ01000046">
    <property type="protein sequence ID" value="KAB1068740.1"/>
    <property type="molecule type" value="Genomic_DNA"/>
</dbReference>
<name>A0A6N6MGZ7_9HYPH</name>
<proteinExistence type="predicted"/>
<dbReference type="Gene3D" id="2.150.10.10">
    <property type="entry name" value="Serralysin-like metalloprotease, C-terminal"/>
    <property type="match status" value="1"/>
</dbReference>
<protein>
    <submittedName>
        <fullName evidence="2">DUF4214 domain-containing protein</fullName>
    </submittedName>
</protein>
<evidence type="ECO:0000259" key="1">
    <source>
        <dbReference type="Pfam" id="PF13946"/>
    </source>
</evidence>